<gene>
    <name evidence="2" type="ORF">QBC41DRAFT_383848</name>
</gene>
<evidence type="ECO:0000313" key="3">
    <source>
        <dbReference type="Proteomes" id="UP001174997"/>
    </source>
</evidence>
<sequence length="281" mass="31149">MKFNLLAPAWALSLMVAITNAGAIAQPPRLADDDREKVYQKYWAGLSINSTSDSPLSAISGVIHVPKFFPPSKGDKANISFVIHWGTSGMCGAAASAGIDMKIRNDGKADLAAWTHASHDDGLDIASVHWLDEMRGKRFDIIPGDEVTVTIKAIDRRSVWIFWKNARTGDHEQLLLGDYNVDLCTSWAAWVTERRPGEMADSSGDWSRIPDFGTSVLKDMQWGTEDAKVWNAGERKGPAKEKWHIVGKNDGWGEYVNLRCNFFNDSPDITPEGMECTQITH</sequence>
<dbReference type="GO" id="GO:0070007">
    <property type="term" value="F:glutamic-type endopeptidase activity"/>
    <property type="evidence" value="ECO:0007669"/>
    <property type="project" value="InterPro"/>
</dbReference>
<keyword evidence="1" id="KW-0732">Signal</keyword>
<dbReference type="InterPro" id="IPR000250">
    <property type="entry name" value="Peptidase_G1"/>
</dbReference>
<keyword evidence="3" id="KW-1185">Reference proteome</keyword>
<evidence type="ECO:0000256" key="1">
    <source>
        <dbReference type="SAM" id="SignalP"/>
    </source>
</evidence>
<dbReference type="Proteomes" id="UP001174997">
    <property type="component" value="Unassembled WGS sequence"/>
</dbReference>
<accession>A0AA40DEA5</accession>
<dbReference type="Pfam" id="PF01828">
    <property type="entry name" value="Peptidase_A4"/>
    <property type="match status" value="1"/>
</dbReference>
<organism evidence="2 3">
    <name type="scientific">Cercophora samala</name>
    <dbReference type="NCBI Taxonomy" id="330535"/>
    <lineage>
        <taxon>Eukaryota</taxon>
        <taxon>Fungi</taxon>
        <taxon>Dikarya</taxon>
        <taxon>Ascomycota</taxon>
        <taxon>Pezizomycotina</taxon>
        <taxon>Sordariomycetes</taxon>
        <taxon>Sordariomycetidae</taxon>
        <taxon>Sordariales</taxon>
        <taxon>Lasiosphaeriaceae</taxon>
        <taxon>Cercophora</taxon>
    </lineage>
</organism>
<dbReference type="InterPro" id="IPR038656">
    <property type="entry name" value="Peptidase_G1_sf"/>
</dbReference>
<feature type="chain" id="PRO_5041303675" evidence="1">
    <location>
        <begin position="26"/>
        <end position="281"/>
    </location>
</feature>
<reference evidence="2" key="1">
    <citation type="submission" date="2023-06" db="EMBL/GenBank/DDBJ databases">
        <title>Genome-scale phylogeny and comparative genomics of the fungal order Sordariales.</title>
        <authorList>
            <consortium name="Lawrence Berkeley National Laboratory"/>
            <person name="Hensen N."/>
            <person name="Bonometti L."/>
            <person name="Westerberg I."/>
            <person name="Brannstrom I.O."/>
            <person name="Guillou S."/>
            <person name="Cros-Aarteil S."/>
            <person name="Calhoun S."/>
            <person name="Haridas S."/>
            <person name="Kuo A."/>
            <person name="Mondo S."/>
            <person name="Pangilinan J."/>
            <person name="Riley R."/>
            <person name="Labutti K."/>
            <person name="Andreopoulos B."/>
            <person name="Lipzen A."/>
            <person name="Chen C."/>
            <person name="Yanf M."/>
            <person name="Daum C."/>
            <person name="Ng V."/>
            <person name="Clum A."/>
            <person name="Steindorff A."/>
            <person name="Ohm R."/>
            <person name="Martin F."/>
            <person name="Silar P."/>
            <person name="Natvig D."/>
            <person name="Lalanne C."/>
            <person name="Gautier V."/>
            <person name="Ament-Velasquez S.L."/>
            <person name="Kruys A."/>
            <person name="Hutchinson M.I."/>
            <person name="Powell A.J."/>
            <person name="Barry K."/>
            <person name="Miller A.N."/>
            <person name="Grigoriev I.V."/>
            <person name="Debuchy R."/>
            <person name="Gladieux P."/>
            <person name="Thoren M.H."/>
            <person name="Johannesson H."/>
        </authorList>
    </citation>
    <scope>NUCLEOTIDE SEQUENCE</scope>
    <source>
        <strain evidence="2">CBS 307.81</strain>
    </source>
</reference>
<dbReference type="AlphaFoldDB" id="A0AA40DEA5"/>
<dbReference type="EMBL" id="JAULSY010000017">
    <property type="protein sequence ID" value="KAK0671877.1"/>
    <property type="molecule type" value="Genomic_DNA"/>
</dbReference>
<evidence type="ECO:0000313" key="2">
    <source>
        <dbReference type="EMBL" id="KAK0671877.1"/>
    </source>
</evidence>
<feature type="signal peptide" evidence="1">
    <location>
        <begin position="1"/>
        <end position="25"/>
    </location>
</feature>
<dbReference type="Gene3D" id="2.60.120.700">
    <property type="entry name" value="Peptidase G1"/>
    <property type="match status" value="1"/>
</dbReference>
<dbReference type="SUPFAM" id="SSF49899">
    <property type="entry name" value="Concanavalin A-like lectins/glucanases"/>
    <property type="match status" value="1"/>
</dbReference>
<dbReference type="GO" id="GO:0006508">
    <property type="term" value="P:proteolysis"/>
    <property type="evidence" value="ECO:0007669"/>
    <property type="project" value="InterPro"/>
</dbReference>
<protein>
    <submittedName>
        <fullName evidence="2">Concanavalin A-like lectin/glucanase domain-containing protein</fullName>
    </submittedName>
</protein>
<name>A0AA40DEA5_9PEZI</name>
<dbReference type="InterPro" id="IPR013320">
    <property type="entry name" value="ConA-like_dom_sf"/>
</dbReference>
<proteinExistence type="predicted"/>
<comment type="caution">
    <text evidence="2">The sequence shown here is derived from an EMBL/GenBank/DDBJ whole genome shotgun (WGS) entry which is preliminary data.</text>
</comment>